<dbReference type="SUPFAM" id="SSF64268">
    <property type="entry name" value="PX domain"/>
    <property type="match status" value="1"/>
</dbReference>
<protein>
    <submittedName>
        <fullName evidence="2">Putative E3 ubiquitin-protein ligase HERC1</fullName>
    </submittedName>
</protein>
<gene>
    <name evidence="2" type="primary">HERC1</name>
    <name evidence="2" type="ORF">AK812_SmicGene1118</name>
</gene>
<feature type="domain" description="PX" evidence="1">
    <location>
        <begin position="8"/>
        <end position="120"/>
    </location>
</feature>
<dbReference type="InterPro" id="IPR036871">
    <property type="entry name" value="PX_dom_sf"/>
</dbReference>
<dbReference type="OrthoDB" id="5370059at2759"/>
<dbReference type="InterPro" id="IPR001683">
    <property type="entry name" value="PX_dom"/>
</dbReference>
<dbReference type="EMBL" id="LSRX01000011">
    <property type="protein sequence ID" value="OLQ14771.1"/>
    <property type="molecule type" value="Genomic_DNA"/>
</dbReference>
<dbReference type="PANTHER" id="PTHR45982">
    <property type="entry name" value="REGULATOR OF CHROMOSOME CONDENSATION"/>
    <property type="match status" value="1"/>
</dbReference>
<dbReference type="PANTHER" id="PTHR45982:SF1">
    <property type="entry name" value="REGULATOR OF CHROMOSOME CONDENSATION"/>
    <property type="match status" value="1"/>
</dbReference>
<evidence type="ECO:0000259" key="1">
    <source>
        <dbReference type="PROSITE" id="PS50195"/>
    </source>
</evidence>
<keyword evidence="3" id="KW-1185">Reference proteome</keyword>
<dbReference type="SMART" id="SM00312">
    <property type="entry name" value="PX"/>
    <property type="match status" value="1"/>
</dbReference>
<evidence type="ECO:0000313" key="2">
    <source>
        <dbReference type="EMBL" id="OLQ14771.1"/>
    </source>
</evidence>
<dbReference type="InterPro" id="IPR009091">
    <property type="entry name" value="RCC1/BLIP-II"/>
</dbReference>
<dbReference type="Pfam" id="PF00787">
    <property type="entry name" value="PX"/>
    <property type="match status" value="1"/>
</dbReference>
<proteinExistence type="predicted"/>
<dbReference type="PROSITE" id="PS50195">
    <property type="entry name" value="PX"/>
    <property type="match status" value="1"/>
</dbReference>
<comment type="caution">
    <text evidence="2">The sequence shown here is derived from an EMBL/GenBank/DDBJ whole genome shotgun (WGS) entry which is preliminary data.</text>
</comment>
<dbReference type="GO" id="GO:0035091">
    <property type="term" value="F:phosphatidylinositol binding"/>
    <property type="evidence" value="ECO:0007669"/>
    <property type="project" value="InterPro"/>
</dbReference>
<name>A0A1Q9F530_SYMMI</name>
<reference evidence="2 3" key="1">
    <citation type="submission" date="2016-02" db="EMBL/GenBank/DDBJ databases">
        <title>Genome analysis of coral dinoflagellate symbionts highlights evolutionary adaptations to a symbiotic lifestyle.</title>
        <authorList>
            <person name="Aranda M."/>
            <person name="Li Y."/>
            <person name="Liew Y.J."/>
            <person name="Baumgarten S."/>
            <person name="Simakov O."/>
            <person name="Wilson M."/>
            <person name="Piel J."/>
            <person name="Ashoor H."/>
            <person name="Bougouffa S."/>
            <person name="Bajic V.B."/>
            <person name="Ryu T."/>
            <person name="Ravasi T."/>
            <person name="Bayer T."/>
            <person name="Micklem G."/>
            <person name="Kim H."/>
            <person name="Bhak J."/>
            <person name="Lajeunesse T.C."/>
            <person name="Voolstra C.R."/>
        </authorList>
    </citation>
    <scope>NUCLEOTIDE SEQUENCE [LARGE SCALE GENOMIC DNA]</scope>
    <source>
        <strain evidence="2 3">CCMP2467</strain>
    </source>
</reference>
<dbReference type="Gene3D" id="2.130.10.30">
    <property type="entry name" value="Regulator of chromosome condensation 1/beta-lactamase-inhibitor protein II"/>
    <property type="match status" value="2"/>
</dbReference>
<dbReference type="CDD" id="cd06093">
    <property type="entry name" value="PX_domain"/>
    <property type="match status" value="1"/>
</dbReference>
<dbReference type="AlphaFoldDB" id="A0A1Q9F530"/>
<dbReference type="SUPFAM" id="SSF50985">
    <property type="entry name" value="RCC1/BLIP-II"/>
    <property type="match status" value="1"/>
</dbReference>
<evidence type="ECO:0000313" key="3">
    <source>
        <dbReference type="Proteomes" id="UP000186817"/>
    </source>
</evidence>
<dbReference type="InterPro" id="IPR051553">
    <property type="entry name" value="Ran_GTPase-activating"/>
</dbReference>
<organism evidence="2 3">
    <name type="scientific">Symbiodinium microadriaticum</name>
    <name type="common">Dinoflagellate</name>
    <name type="synonym">Zooxanthella microadriatica</name>
    <dbReference type="NCBI Taxonomy" id="2951"/>
    <lineage>
        <taxon>Eukaryota</taxon>
        <taxon>Sar</taxon>
        <taxon>Alveolata</taxon>
        <taxon>Dinophyceae</taxon>
        <taxon>Suessiales</taxon>
        <taxon>Symbiodiniaceae</taxon>
        <taxon>Symbiodinium</taxon>
    </lineage>
</organism>
<dbReference type="Gene3D" id="3.30.1520.10">
    <property type="entry name" value="Phox-like domain"/>
    <property type="match status" value="1"/>
</dbReference>
<accession>A0A1Q9F530</accession>
<dbReference type="Proteomes" id="UP000186817">
    <property type="component" value="Unassembled WGS sequence"/>
</dbReference>
<sequence>MLLRLAAGEKCLGVIKARISLLSQSTHVQYNIRVHQEGKYHMVQKRFSDFVTLHDFLKMQFGSNLPMELPSKTPIRYFNQDKIENRKHALNAYLRELCRRQEMTQLLEVQRFFGCQGAPVPVSTTPAAPAYQGYAASTREPVPIVVGAVLAEVVQNMRKQEGFPDGGKILFFTTRRKVMDELSKELGVVGLTTFARRTFTFDKNVCGVIVDPTTVTEETTRLELAIVAANIMSIPLEVGLLSGKTATVEAGLDEDVQSLKLRAEIALGVGRGRLLDASGNILAPWTPVIEARLQTGGSLTLHVSRVQLSATCWSFAAILGDASAVTWGAAVFRGDSGAVQEQLKNVQQIQATDYAFAAILGDGSVLTWGDADTGGDNSAVQDQLKDVQQIQATSSAFAAILGDGSVVTWGDADIGGDSSAVQDQLKDVQQIQATSSAFAAILGDGSVVTWGDADIGGDSSAVQDQLKDVQQIQATSSAFAAILGDGSVVTWGDADIGGDSSAVQDQLKDVQQIQATSSAFAAILGDGSVVTWGDADIGGDSSAVQDQLKDVQQIQATSSAFAAILGDGSVVTWGDADIGGDSSAVQDQLKDVQQIQATSSAFAAILGDGSVVTWGDADFGGDSSASADLLVPFTR</sequence>